<accession>A0A916VTX5</accession>
<dbReference type="AlphaFoldDB" id="A0A916VTX5"/>
<dbReference type="Proteomes" id="UP000628017">
    <property type="component" value="Unassembled WGS sequence"/>
</dbReference>
<reference evidence="1" key="1">
    <citation type="journal article" date="2014" name="Int. J. Syst. Evol. Microbiol.">
        <title>Complete genome sequence of Corynebacterium casei LMG S-19264T (=DSM 44701T), isolated from a smear-ripened cheese.</title>
        <authorList>
            <consortium name="US DOE Joint Genome Institute (JGI-PGF)"/>
            <person name="Walter F."/>
            <person name="Albersmeier A."/>
            <person name="Kalinowski J."/>
            <person name="Ruckert C."/>
        </authorList>
    </citation>
    <scope>NUCLEOTIDE SEQUENCE</scope>
    <source>
        <strain evidence="1">CGMCC 1.15880</strain>
    </source>
</reference>
<evidence type="ECO:0000313" key="2">
    <source>
        <dbReference type="Proteomes" id="UP000628017"/>
    </source>
</evidence>
<evidence type="ECO:0008006" key="3">
    <source>
        <dbReference type="Google" id="ProtNLM"/>
    </source>
</evidence>
<reference evidence="1" key="2">
    <citation type="submission" date="2020-09" db="EMBL/GenBank/DDBJ databases">
        <authorList>
            <person name="Sun Q."/>
            <person name="Zhou Y."/>
        </authorList>
    </citation>
    <scope>NUCLEOTIDE SEQUENCE</scope>
    <source>
        <strain evidence="1">CGMCC 1.15880</strain>
    </source>
</reference>
<dbReference type="SUPFAM" id="SSF55874">
    <property type="entry name" value="ATPase domain of HSP90 chaperone/DNA topoisomerase II/histidine kinase"/>
    <property type="match status" value="1"/>
</dbReference>
<dbReference type="Gene3D" id="3.30.565.10">
    <property type="entry name" value="Histidine kinase-like ATPase, C-terminal domain"/>
    <property type="match status" value="1"/>
</dbReference>
<comment type="caution">
    <text evidence="1">The sequence shown here is derived from an EMBL/GenBank/DDBJ whole genome shotgun (WGS) entry which is preliminary data.</text>
</comment>
<sequence length="674" mass="77054">MKHKRLDLASEIKRASLPAGLPGFLYPVFEAVSNALHSIEDKYTLSAHEDGFIRVEIDIDAKTIVVEDNGEGFSAANLDAFLTPFTGNKLRRNGKGFGRFVSFKIFDSVFYASPTKFLDGRVANAVFEYLPLDQDDNLKELNSSEHLAPHKHDTGLTVKFCNPKDEYLKYFDFANEAKEDDYTEEEILIALLDHFLLEFVQKKTPQNFLCVIGGATFNLSDYFTESVTQRDQDTVLFEIDGEHVEFHLRYMQIDAKKSKRHSLYFYADNRATSDLENIAKGLRDTPFNDQKRRYNYLVSVTSPYFKATQSRDRIENLGIEIQHQGKQRSLKDALAVEAKARILELEPIYTGTRRATIKSNVEELIALDPVLRRGLGGKTLDEFVSERGITESKEQLAQDLFVERLRSKFDFRKINSKTPLEELQRVVRDNIPADAKEALAVYVAYRNDVIKVLTEMLDRRSDGSVAKEDAVHELIYPRYKDSDEIDYSSHNLWLIDDDLAYAEYISSDRTPKGKQREKGSFAHDILVNNEKELLIVEMKRPHKKGFAAVENAAKPTDNPVQQLISQIGEIRDFGGVTTSGDRKVEVSQDNMVRGYVIADWNDDLETYLKDNDFKITNFGGPMAYKYFDTRNMIIEVLAFDRLKDRAAKRNMVFVDILEGKTNYAGLRISRLAGE</sequence>
<organism evidence="1 2">
    <name type="scientific">Neptunicoccus cionae</name>
    <dbReference type="NCBI Taxonomy" id="2035344"/>
    <lineage>
        <taxon>Bacteria</taxon>
        <taxon>Pseudomonadati</taxon>
        <taxon>Pseudomonadota</taxon>
        <taxon>Alphaproteobacteria</taxon>
        <taxon>Rhodobacterales</taxon>
        <taxon>Paracoccaceae</taxon>
        <taxon>Neptunicoccus</taxon>
    </lineage>
</organism>
<dbReference type="InterPro" id="IPR036890">
    <property type="entry name" value="HATPase_C_sf"/>
</dbReference>
<proteinExistence type="predicted"/>
<protein>
    <recommendedName>
        <fullName evidence="3">ATP-binding protein</fullName>
    </recommendedName>
</protein>
<dbReference type="EMBL" id="BMKA01000010">
    <property type="protein sequence ID" value="GGA33029.1"/>
    <property type="molecule type" value="Genomic_DNA"/>
</dbReference>
<dbReference type="RefSeq" id="WP_188678816.1">
    <property type="nucleotide sequence ID" value="NZ_BMKA01000010.1"/>
</dbReference>
<gene>
    <name evidence="1" type="ORF">GCM10011498_37830</name>
</gene>
<name>A0A916VTX5_9RHOB</name>
<keyword evidence="2" id="KW-1185">Reference proteome</keyword>
<evidence type="ECO:0000313" key="1">
    <source>
        <dbReference type="EMBL" id="GGA33029.1"/>
    </source>
</evidence>